<proteinExistence type="predicted"/>
<name>A0ABC8KIJ5_ERUVS</name>
<reference evidence="4 5" key="1">
    <citation type="submission" date="2022-03" db="EMBL/GenBank/DDBJ databases">
        <authorList>
            <person name="Macdonald S."/>
            <person name="Ahmed S."/>
            <person name="Newling K."/>
        </authorList>
    </citation>
    <scope>NUCLEOTIDE SEQUENCE [LARGE SCALE GENOMIC DNA]</scope>
</reference>
<gene>
    <name evidence="4" type="ORF">ERUC_LOCUS24101</name>
</gene>
<feature type="compositionally biased region" description="Basic residues" evidence="2">
    <location>
        <begin position="153"/>
        <end position="175"/>
    </location>
</feature>
<dbReference type="EMBL" id="CAKOAT010245154">
    <property type="protein sequence ID" value="CAH8358345.1"/>
    <property type="molecule type" value="Genomic_DNA"/>
</dbReference>
<accession>A0ABC8KIJ5</accession>
<organism evidence="4 5">
    <name type="scientific">Eruca vesicaria subsp. sativa</name>
    <name type="common">Garden rocket</name>
    <name type="synonym">Eruca sativa</name>
    <dbReference type="NCBI Taxonomy" id="29727"/>
    <lineage>
        <taxon>Eukaryota</taxon>
        <taxon>Viridiplantae</taxon>
        <taxon>Streptophyta</taxon>
        <taxon>Embryophyta</taxon>
        <taxon>Tracheophyta</taxon>
        <taxon>Spermatophyta</taxon>
        <taxon>Magnoliopsida</taxon>
        <taxon>eudicotyledons</taxon>
        <taxon>Gunneridae</taxon>
        <taxon>Pentapetalae</taxon>
        <taxon>rosids</taxon>
        <taxon>malvids</taxon>
        <taxon>Brassicales</taxon>
        <taxon>Brassicaceae</taxon>
        <taxon>Brassiceae</taxon>
        <taxon>Eruca</taxon>
    </lineage>
</organism>
<dbReference type="InterPro" id="IPR035897">
    <property type="entry name" value="Toll_tir_struct_dom_sf"/>
</dbReference>
<keyword evidence="5" id="KW-1185">Reference proteome</keyword>
<evidence type="ECO:0000259" key="3">
    <source>
        <dbReference type="PROSITE" id="PS50104"/>
    </source>
</evidence>
<dbReference type="PANTHER" id="PTHR32009">
    <property type="entry name" value="TMV RESISTANCE PROTEIN N-LIKE"/>
    <property type="match status" value="1"/>
</dbReference>
<keyword evidence="1" id="KW-0520">NAD</keyword>
<evidence type="ECO:0000313" key="5">
    <source>
        <dbReference type="Proteomes" id="UP001642260"/>
    </source>
</evidence>
<feature type="compositionally biased region" description="Low complexity" evidence="2">
    <location>
        <begin position="180"/>
        <end position="191"/>
    </location>
</feature>
<feature type="region of interest" description="Disordered" evidence="2">
    <location>
        <begin position="144"/>
        <end position="203"/>
    </location>
</feature>
<dbReference type="Gene3D" id="3.40.50.10140">
    <property type="entry name" value="Toll/interleukin-1 receptor homology (TIR) domain"/>
    <property type="match status" value="1"/>
</dbReference>
<comment type="caution">
    <text evidence="4">The sequence shown here is derived from an EMBL/GenBank/DDBJ whole genome shotgun (WGS) entry which is preliminary data.</text>
</comment>
<protein>
    <recommendedName>
        <fullName evidence="3">TIR domain-containing protein</fullName>
    </recommendedName>
</protein>
<dbReference type="SUPFAM" id="SSF52200">
    <property type="entry name" value="Toll/Interleukin receptor TIR domain"/>
    <property type="match status" value="1"/>
</dbReference>
<feature type="domain" description="TIR" evidence="3">
    <location>
        <begin position="1"/>
        <end position="128"/>
    </location>
</feature>
<dbReference type="Pfam" id="PF01582">
    <property type="entry name" value="TIR"/>
    <property type="match status" value="1"/>
</dbReference>
<dbReference type="PROSITE" id="PS50104">
    <property type="entry name" value="TIR"/>
    <property type="match status" value="1"/>
</dbReference>
<dbReference type="InterPro" id="IPR000157">
    <property type="entry name" value="TIR_dom"/>
</dbReference>
<evidence type="ECO:0000256" key="2">
    <source>
        <dbReference type="SAM" id="MobiDB-lite"/>
    </source>
</evidence>
<sequence>MVEVYISFNRREDKVRYSFISHLSAAFHRRGISSYIGGGDGSDPESNGSSKQCLENSRACVVVFSEKYLSSKPCLEDLVKISGRRRNDDGFAVVPVFYAATKSSVKKQIWRRSRQLKTESRNALLEAVELPGYGSYVAQREVMKEKQSEVPNKRRRQSLRIRMKTKKGKKTKKTTPVREPSVVSLSASPSPENEDMAGPSSEV</sequence>
<dbReference type="PANTHER" id="PTHR32009:SF139">
    <property type="entry name" value="TOLL-INTERLEUKIN-RESISTANCE (TIR) DOMAIN FAMILY PROTEIN"/>
    <property type="match status" value="1"/>
</dbReference>
<evidence type="ECO:0000256" key="1">
    <source>
        <dbReference type="ARBA" id="ARBA00023027"/>
    </source>
</evidence>
<dbReference type="SMART" id="SM00255">
    <property type="entry name" value="TIR"/>
    <property type="match status" value="1"/>
</dbReference>
<dbReference type="Proteomes" id="UP001642260">
    <property type="component" value="Unassembled WGS sequence"/>
</dbReference>
<evidence type="ECO:0000313" key="4">
    <source>
        <dbReference type="EMBL" id="CAH8358345.1"/>
    </source>
</evidence>
<dbReference type="AlphaFoldDB" id="A0ABC8KIJ5"/>